<reference evidence="4" key="1">
    <citation type="submission" date="2021-01" db="EMBL/GenBank/DDBJ databases">
        <title>Genome public.</title>
        <authorList>
            <person name="Liu C."/>
            <person name="Sun Q."/>
        </authorList>
    </citation>
    <scope>NUCLEOTIDE SEQUENCE [LARGE SCALE GENOMIC DNA]</scope>
    <source>
        <strain evidence="4">YIM B02567</strain>
    </source>
</reference>
<dbReference type="EMBL" id="JAENHK010000010">
    <property type="protein sequence ID" value="MBK1897506.1"/>
    <property type="molecule type" value="Genomic_DNA"/>
</dbReference>
<evidence type="ECO:0000259" key="2">
    <source>
        <dbReference type="Pfam" id="PF20041"/>
    </source>
</evidence>
<dbReference type="Gene3D" id="2.180.10.10">
    <property type="entry name" value="RHS repeat-associated core"/>
    <property type="match status" value="1"/>
</dbReference>
<keyword evidence="4" id="KW-1185">Reference proteome</keyword>
<organism evidence="3 4">
    <name type="scientific">Chryseobacterium paridis</name>
    <dbReference type="NCBI Taxonomy" id="2800328"/>
    <lineage>
        <taxon>Bacteria</taxon>
        <taxon>Pseudomonadati</taxon>
        <taxon>Bacteroidota</taxon>
        <taxon>Flavobacteriia</taxon>
        <taxon>Flavobacteriales</taxon>
        <taxon>Weeksellaceae</taxon>
        <taxon>Chryseobacterium group</taxon>
        <taxon>Chryseobacterium</taxon>
    </lineage>
</organism>
<dbReference type="Pfam" id="PF20041">
    <property type="entry name" value="DUF6443"/>
    <property type="match status" value="1"/>
</dbReference>
<feature type="chain" id="PRO_5045994964" evidence="1">
    <location>
        <begin position="20"/>
        <end position="1229"/>
    </location>
</feature>
<gene>
    <name evidence="3" type="ORF">JHL15_17195</name>
</gene>
<accession>A0ABS1FYH5</accession>
<dbReference type="PANTHER" id="PTHR32305:SF15">
    <property type="entry name" value="PROTEIN RHSA-RELATED"/>
    <property type="match status" value="1"/>
</dbReference>
<proteinExistence type="predicted"/>
<dbReference type="RefSeq" id="WP_200247755.1">
    <property type="nucleotide sequence ID" value="NZ_JAENHK010000010.1"/>
</dbReference>
<evidence type="ECO:0000256" key="1">
    <source>
        <dbReference type="SAM" id="SignalP"/>
    </source>
</evidence>
<evidence type="ECO:0000313" key="3">
    <source>
        <dbReference type="EMBL" id="MBK1897506.1"/>
    </source>
</evidence>
<protein>
    <submittedName>
        <fullName evidence="3">RHS repeat-associated core domain-containing protein</fullName>
    </submittedName>
</protein>
<dbReference type="InterPro" id="IPR050708">
    <property type="entry name" value="T6SS_VgrG/RHS"/>
</dbReference>
<feature type="signal peptide" evidence="1">
    <location>
        <begin position="1"/>
        <end position="19"/>
    </location>
</feature>
<dbReference type="InterPro" id="IPR045619">
    <property type="entry name" value="DUF6443"/>
</dbReference>
<dbReference type="InterPro" id="IPR022385">
    <property type="entry name" value="Rhs_assc_core"/>
</dbReference>
<dbReference type="Proteomes" id="UP000628669">
    <property type="component" value="Unassembled WGS sequence"/>
</dbReference>
<feature type="domain" description="DUF6443" evidence="2">
    <location>
        <begin position="28"/>
        <end position="148"/>
    </location>
</feature>
<comment type="caution">
    <text evidence="3">The sequence shown here is derived from an EMBL/GenBank/DDBJ whole genome shotgun (WGS) entry which is preliminary data.</text>
</comment>
<dbReference type="NCBIfam" id="TIGR03696">
    <property type="entry name" value="Rhs_assc_core"/>
    <property type="match status" value="1"/>
</dbReference>
<keyword evidence="1" id="KW-0732">Signal</keyword>
<dbReference type="PANTHER" id="PTHR32305">
    <property type="match status" value="1"/>
</dbReference>
<name>A0ABS1FYH5_9FLAO</name>
<evidence type="ECO:0000313" key="4">
    <source>
        <dbReference type="Proteomes" id="UP000628669"/>
    </source>
</evidence>
<sequence length="1229" mass="137364">MRKRIILYISLFVAGFSYAQTSTENYIQSTTCLDADCIKKAETVQYFDYLGRPKQTIEIKATPKGRDLVTPIVYDELGRQTRSYLPVPQSSTTNGNIYPQTAGMIPYPVADATNFYGGEKTYTEKTLEKSPLERVLDQKQVGNAWNNKPITFGYDLNSLADHVKQYEVVTTWNTIEKVYKNELKYTVSEYAVGKLTKNTVADEDGNKTIEFKDGSGQTILIRKVISTSQNADTYYLYNDYKQLAYVIPPMASAGTLNETAANNFCYQYKYDSKNRLVEKKLPGKGWEYFIYDKQNRLIMTQDAKMGSSTQWFFSKYDQFGRIAYTGIYTSTQAYGTAGRVAEQALVDAKGSNNVVRTASVGFIVGGRGAYYSNTTTSYPNSITALLSINYYDTYPVYSFNPTFPTDVLGSPVLTDNSTGNPISTKGLSVMSLIKNIEDDNWTSNYNYFDSKGRVISTYSVNHLGGYTVLRHLLDFSGTVLQTNTYHKRLAGDTEIITRERFTYDDQNRLLTITHQVNNNSIEILAQNDYNELSQLKNKKVGGTSITSPLQSIDYTYNIQGWLTKINDPANLNGKLFGYEMRYNNPVNANIAPGRFNGNITEVDWKNGSENILKRYNYGYDNLNRLQDAIYSEPNSTIPFNNNFNENLTYDLNGNIKTLKRNAFPTFGGTTSTMVDDLIYQYTGNRLDKIVENALNDTGYEGGNNLIDYDLNGNMVSMRDKGINPISYNYLNLPNKMSITPVGIIGGLNFQLDFLYRADGTKLRKIYTSAGRRGAPGTTRMTDYLDGFQYNYDQGLGVCLTCKTEVAYEQEAYKAIGNVLPGSANPEWKLDFVITAEGFYSFTENRYIYQYSDHLGNTRVSFAKNNAGVLEVTDTNNYYPFGLNHIGGIGSMSQFGSYYGYKYNGKELQETGMYDYGARFYMPDLGRWGVMDAMSEKYRRHSPYNYAVNNPVMYTDPDGNDVQNFTGQDAVNAFNQIRDNMSSGGGYFSGINFHQFEGGDNPNNPKPNFFERVGNFFGRMFGNNNGAQISSFAAGATVSRAWTLKVGELIAEGRVLGQATYTAMGTAALRTLWAVPLILNGDSSHARGYDVPLTGVTDVPADEPEQTIILYRGVSSKAKGSMYFEAMQGTAIPGGFRQVATTWGAHSDMELHAGGDNLSIWTSWTSDINVARDFATGKAFYKNGIPGIIMSKTFTVGQAVPNPFTLGETEWLVPGVTYGAKVQYVLPRSK</sequence>